<dbReference type="Proteomes" id="UP000058446">
    <property type="component" value="Chromosome"/>
</dbReference>
<accession>A0A0K2H3V2</accession>
<reference evidence="1 2" key="1">
    <citation type="submission" date="2013-10" db="EMBL/GenBank/DDBJ databases">
        <title>Complete genome sequence of Corynebacterium lactis DSM 45799(T), isolated from raw cow milk.</title>
        <authorList>
            <person name="Ruckert C."/>
            <person name="Albersmeier A."/>
            <person name="Lipski A."/>
            <person name="Kalinowski J."/>
        </authorList>
    </citation>
    <scope>NUCLEOTIDE SEQUENCE [LARGE SCALE GENOMIC DNA]</scope>
    <source>
        <strain evidence="1 2">RW2-5</strain>
    </source>
</reference>
<dbReference type="STRING" id="1408189.CLAC_09280"/>
<gene>
    <name evidence="1" type="ORF">CLAC_09280</name>
</gene>
<keyword evidence="2" id="KW-1185">Reference proteome</keyword>
<evidence type="ECO:0000313" key="2">
    <source>
        <dbReference type="Proteomes" id="UP000058446"/>
    </source>
</evidence>
<organism evidence="1 2">
    <name type="scientific">Corynebacterium lactis RW2-5</name>
    <dbReference type="NCBI Taxonomy" id="1408189"/>
    <lineage>
        <taxon>Bacteria</taxon>
        <taxon>Bacillati</taxon>
        <taxon>Actinomycetota</taxon>
        <taxon>Actinomycetes</taxon>
        <taxon>Mycobacteriales</taxon>
        <taxon>Corynebacteriaceae</taxon>
        <taxon>Corynebacterium</taxon>
    </lineage>
</organism>
<dbReference type="EMBL" id="CP006841">
    <property type="protein sequence ID" value="ALA68628.1"/>
    <property type="molecule type" value="Genomic_DNA"/>
</dbReference>
<evidence type="ECO:0000313" key="1">
    <source>
        <dbReference type="EMBL" id="ALA68628.1"/>
    </source>
</evidence>
<sequence length="34" mass="4058">MDYDGTTLPMKWLIPSKMENLDYSPIRLLKLPNY</sequence>
<dbReference type="AlphaFoldDB" id="A0A0K2H3V2"/>
<name>A0A0K2H3V2_9CORY</name>
<proteinExistence type="predicted"/>
<protein>
    <submittedName>
        <fullName evidence="1">Uncharacterized protein</fullName>
    </submittedName>
</protein>
<dbReference type="KEGG" id="clw:CLAC_09280"/>